<dbReference type="Gene3D" id="3.40.718.10">
    <property type="entry name" value="Isopropylmalate Dehydrogenase"/>
    <property type="match status" value="1"/>
</dbReference>
<dbReference type="AlphaFoldDB" id="A0AAV0VIX6"/>
<dbReference type="Proteomes" id="UP001160148">
    <property type="component" value="Unassembled WGS sequence"/>
</dbReference>
<dbReference type="EMBL" id="CARXXK010000001">
    <property type="protein sequence ID" value="CAI6344189.1"/>
    <property type="molecule type" value="Genomic_DNA"/>
</dbReference>
<comment type="caution">
    <text evidence="1">The sequence shown here is derived from an EMBL/GenBank/DDBJ whole genome shotgun (WGS) entry which is preliminary data.</text>
</comment>
<proteinExistence type="predicted"/>
<keyword evidence="2" id="KW-1185">Reference proteome</keyword>
<evidence type="ECO:0000313" key="1">
    <source>
        <dbReference type="EMBL" id="CAI6344189.1"/>
    </source>
</evidence>
<accession>A0AAV0VIX6</accession>
<reference evidence="1 2" key="1">
    <citation type="submission" date="2023-01" db="EMBL/GenBank/DDBJ databases">
        <authorList>
            <person name="Whitehead M."/>
        </authorList>
    </citation>
    <scope>NUCLEOTIDE SEQUENCE [LARGE SCALE GENOMIC DNA]</scope>
</reference>
<sequence length="138" mass="15600">MCNSIKTLWRNIKCGHLFGHYRRSPELVKEQWPIRVTVIEGGDTGTAMFAAVRKIFKAAHVPVEWDHQTLSVYRDHNRLTVNPKLLNSAIETGLVLASRTTTKLLVGVVGAPQRTQRVRRRVQVQRVSSDTSRTVPST</sequence>
<protein>
    <submittedName>
        <fullName evidence="1">Uncharacterized protein</fullName>
    </submittedName>
</protein>
<organism evidence="1 2">
    <name type="scientific">Macrosiphum euphorbiae</name>
    <name type="common">potato aphid</name>
    <dbReference type="NCBI Taxonomy" id="13131"/>
    <lineage>
        <taxon>Eukaryota</taxon>
        <taxon>Metazoa</taxon>
        <taxon>Ecdysozoa</taxon>
        <taxon>Arthropoda</taxon>
        <taxon>Hexapoda</taxon>
        <taxon>Insecta</taxon>
        <taxon>Pterygota</taxon>
        <taxon>Neoptera</taxon>
        <taxon>Paraneoptera</taxon>
        <taxon>Hemiptera</taxon>
        <taxon>Sternorrhyncha</taxon>
        <taxon>Aphidomorpha</taxon>
        <taxon>Aphidoidea</taxon>
        <taxon>Aphididae</taxon>
        <taxon>Macrosiphini</taxon>
        <taxon>Macrosiphum</taxon>
    </lineage>
</organism>
<name>A0AAV0VIX6_9HEMI</name>
<gene>
    <name evidence="1" type="ORF">MEUPH1_LOCUS1359</name>
</gene>
<evidence type="ECO:0000313" key="2">
    <source>
        <dbReference type="Proteomes" id="UP001160148"/>
    </source>
</evidence>